<name>A0A087U5G8_STEMI</name>
<dbReference type="Proteomes" id="UP000054359">
    <property type="component" value="Unassembled WGS sequence"/>
</dbReference>
<sequence length="67" mass="8018">MSVYTTHKIVQCSTVVLERQNEILDIFNQIFENTKLSSLRSVMHIIRNLGNINFLQVLRNVWMFRKH</sequence>
<dbReference type="AlphaFoldDB" id="A0A087U5G8"/>
<organism evidence="1 2">
    <name type="scientific">Stegodyphus mimosarum</name>
    <name type="common">African social velvet spider</name>
    <dbReference type="NCBI Taxonomy" id="407821"/>
    <lineage>
        <taxon>Eukaryota</taxon>
        <taxon>Metazoa</taxon>
        <taxon>Ecdysozoa</taxon>
        <taxon>Arthropoda</taxon>
        <taxon>Chelicerata</taxon>
        <taxon>Arachnida</taxon>
        <taxon>Araneae</taxon>
        <taxon>Araneomorphae</taxon>
        <taxon>Entelegynae</taxon>
        <taxon>Eresoidea</taxon>
        <taxon>Eresidae</taxon>
        <taxon>Stegodyphus</taxon>
    </lineage>
</organism>
<reference evidence="1 2" key="1">
    <citation type="submission" date="2013-11" db="EMBL/GenBank/DDBJ databases">
        <title>Genome sequencing of Stegodyphus mimosarum.</title>
        <authorList>
            <person name="Bechsgaard J."/>
        </authorList>
    </citation>
    <scope>NUCLEOTIDE SEQUENCE [LARGE SCALE GENOMIC DNA]</scope>
</reference>
<feature type="non-terminal residue" evidence="1">
    <location>
        <position position="67"/>
    </location>
</feature>
<gene>
    <name evidence="1" type="ORF">X975_06997</name>
</gene>
<accession>A0A087U5G8</accession>
<evidence type="ECO:0000313" key="2">
    <source>
        <dbReference type="Proteomes" id="UP000054359"/>
    </source>
</evidence>
<dbReference type="EMBL" id="KK118278">
    <property type="protein sequence ID" value="KFM72607.1"/>
    <property type="molecule type" value="Genomic_DNA"/>
</dbReference>
<proteinExistence type="predicted"/>
<evidence type="ECO:0000313" key="1">
    <source>
        <dbReference type="EMBL" id="KFM72607.1"/>
    </source>
</evidence>
<keyword evidence="2" id="KW-1185">Reference proteome</keyword>
<protein>
    <submittedName>
        <fullName evidence="1">Uncharacterized protein</fullName>
    </submittedName>
</protein>